<dbReference type="CDD" id="cd01062">
    <property type="entry name" value="RNase_T2_prok"/>
    <property type="match status" value="1"/>
</dbReference>
<keyword evidence="6" id="KW-1185">Reference proteome</keyword>
<feature type="chain" id="PRO_5004066252" evidence="4">
    <location>
        <begin position="23"/>
        <end position="339"/>
    </location>
</feature>
<evidence type="ECO:0000256" key="3">
    <source>
        <dbReference type="SAM" id="MobiDB-lite"/>
    </source>
</evidence>
<dbReference type="InterPro" id="IPR039378">
    <property type="entry name" value="RNase_T2_prok"/>
</dbReference>
<organism evidence="5 6">
    <name type="scientific">Mesorhizobium metallidurans STM 2683</name>
    <dbReference type="NCBI Taxonomy" id="1297569"/>
    <lineage>
        <taxon>Bacteria</taxon>
        <taxon>Pseudomonadati</taxon>
        <taxon>Pseudomonadota</taxon>
        <taxon>Alphaproteobacteria</taxon>
        <taxon>Hyphomicrobiales</taxon>
        <taxon>Phyllobacteriaceae</taxon>
        <taxon>Mesorhizobium</taxon>
    </lineage>
</organism>
<dbReference type="Proteomes" id="UP000012062">
    <property type="component" value="Unassembled WGS sequence"/>
</dbReference>
<evidence type="ECO:0000256" key="4">
    <source>
        <dbReference type="SAM" id="SignalP"/>
    </source>
</evidence>
<protein>
    <submittedName>
        <fullName evidence="5">Ribonuclease T2</fullName>
    </submittedName>
</protein>
<dbReference type="PROSITE" id="PS00530">
    <property type="entry name" value="RNASE_T2_1"/>
    <property type="match status" value="1"/>
</dbReference>
<evidence type="ECO:0000313" key="5">
    <source>
        <dbReference type="EMBL" id="CCV07834.1"/>
    </source>
</evidence>
<dbReference type="InterPro" id="IPR018188">
    <property type="entry name" value="RNase_T2_His_AS_1"/>
</dbReference>
<dbReference type="RefSeq" id="WP_008876712.1">
    <property type="nucleotide sequence ID" value="NZ_CAUM01000134.1"/>
</dbReference>
<dbReference type="OrthoDB" id="4720638at2"/>
<accession>M5ESF3</accession>
<comment type="caution">
    <text evidence="5">The sequence shown here is derived from an EMBL/GenBank/DDBJ whole genome shotgun (WGS) entry which is preliminary data.</text>
</comment>
<dbReference type="Gene3D" id="3.90.730.10">
    <property type="entry name" value="Ribonuclease T2-like"/>
    <property type="match status" value="1"/>
</dbReference>
<evidence type="ECO:0000256" key="1">
    <source>
        <dbReference type="ARBA" id="ARBA00007469"/>
    </source>
</evidence>
<dbReference type="InterPro" id="IPR036430">
    <property type="entry name" value="RNase_T2-like_sf"/>
</dbReference>
<dbReference type="InterPro" id="IPR001568">
    <property type="entry name" value="RNase_T2-like"/>
</dbReference>
<keyword evidence="4" id="KW-0732">Signal</keyword>
<sequence>MRTGLAFGLALLAVSLTGAARAEVKLSGTFVADAACPATQAIKSGKNPGDISTGAGQSYDLLAGNKDAPTHYLIRVPGADPERRWVKVSCGHVSGGSASTVPAAPAPADQNKPSAPASGKPEYVFALSWQPAFCETKSGKTECKAQTAAGFDATHFTLHGLWPQPNGNFYCQVAAADKANDNPAHWQDLPPVELEANTRSELDQVMPGTASDLERHEWIKHGTCYGKSQQDYFSDALKLMRAVNASPVRDLFAKNVGKQLTSNQIRTAFDSAFGAGAGARVRVSCLVDPSDGRRLIGELTLGLTGPIGPNSTLGDLMQAAAPTNNAGCPKGVIDSVGFQ</sequence>
<comment type="similarity">
    <text evidence="1 2">Belongs to the RNase T2 family.</text>
</comment>
<dbReference type="Pfam" id="PF00445">
    <property type="entry name" value="Ribonuclease_T2"/>
    <property type="match status" value="1"/>
</dbReference>
<dbReference type="AlphaFoldDB" id="M5ESF3"/>
<name>M5ESF3_9HYPH</name>
<feature type="region of interest" description="Disordered" evidence="3">
    <location>
        <begin position="98"/>
        <end position="117"/>
    </location>
</feature>
<evidence type="ECO:0000313" key="6">
    <source>
        <dbReference type="Proteomes" id="UP000012062"/>
    </source>
</evidence>
<dbReference type="PANTHER" id="PTHR11240">
    <property type="entry name" value="RIBONUCLEASE T2"/>
    <property type="match status" value="1"/>
</dbReference>
<dbReference type="GO" id="GO:0006401">
    <property type="term" value="P:RNA catabolic process"/>
    <property type="evidence" value="ECO:0007669"/>
    <property type="project" value="UniProtKB-ARBA"/>
</dbReference>
<dbReference type="PROSITE" id="PS00531">
    <property type="entry name" value="RNASE_T2_2"/>
    <property type="match status" value="1"/>
</dbReference>
<feature type="signal peptide" evidence="4">
    <location>
        <begin position="1"/>
        <end position="22"/>
    </location>
</feature>
<gene>
    <name evidence="5" type="ORF">MESS2_650059</name>
</gene>
<dbReference type="PANTHER" id="PTHR11240:SF22">
    <property type="entry name" value="RIBONUCLEASE T2"/>
    <property type="match status" value="1"/>
</dbReference>
<dbReference type="SUPFAM" id="SSF55895">
    <property type="entry name" value="Ribonuclease Rh-like"/>
    <property type="match status" value="1"/>
</dbReference>
<dbReference type="EMBL" id="CAUM01000134">
    <property type="protein sequence ID" value="CCV07834.1"/>
    <property type="molecule type" value="Genomic_DNA"/>
</dbReference>
<dbReference type="GO" id="GO:0003723">
    <property type="term" value="F:RNA binding"/>
    <property type="evidence" value="ECO:0007669"/>
    <property type="project" value="InterPro"/>
</dbReference>
<dbReference type="GO" id="GO:0033897">
    <property type="term" value="F:ribonuclease T2 activity"/>
    <property type="evidence" value="ECO:0007669"/>
    <property type="project" value="InterPro"/>
</dbReference>
<dbReference type="InterPro" id="IPR033130">
    <property type="entry name" value="RNase_T2_His_AS_2"/>
</dbReference>
<evidence type="ECO:0000256" key="2">
    <source>
        <dbReference type="RuleBase" id="RU004328"/>
    </source>
</evidence>
<proteinExistence type="inferred from homology"/>
<dbReference type="eggNOG" id="COG3719">
    <property type="taxonomic scope" value="Bacteria"/>
</dbReference>
<reference evidence="5 6" key="1">
    <citation type="submission" date="2013-02" db="EMBL/GenBank/DDBJ databases">
        <authorList>
            <person name="Genoscope - CEA"/>
        </authorList>
    </citation>
    <scope>NUCLEOTIDE SEQUENCE [LARGE SCALE GENOMIC DNA]</scope>
    <source>
        <strain evidence="5 6">STM 2683</strain>
    </source>
</reference>